<keyword evidence="3 5" id="KW-0819">tRNA processing</keyword>
<dbReference type="SUPFAM" id="SSF160350">
    <property type="entry name" value="Rnp2-like"/>
    <property type="match status" value="1"/>
</dbReference>
<reference evidence="6" key="1">
    <citation type="journal article" date="2020" name="Fungal Divers.">
        <title>Resolving the Mortierellaceae phylogeny through synthesis of multi-gene phylogenetics and phylogenomics.</title>
        <authorList>
            <person name="Vandepol N."/>
            <person name="Liber J."/>
            <person name="Desiro A."/>
            <person name="Na H."/>
            <person name="Kennedy M."/>
            <person name="Barry K."/>
            <person name="Grigoriev I.V."/>
            <person name="Miller A.N."/>
            <person name="O'Donnell K."/>
            <person name="Stajich J.E."/>
            <person name="Bonito G."/>
        </authorList>
    </citation>
    <scope>NUCLEOTIDE SEQUENCE</scope>
    <source>
        <strain evidence="6">CK1249</strain>
    </source>
</reference>
<dbReference type="GO" id="GO:0030681">
    <property type="term" value="C:multimeric ribonuclease P complex"/>
    <property type="evidence" value="ECO:0007669"/>
    <property type="project" value="TreeGrafter"/>
</dbReference>
<name>A0A9P6IVN8_MORAP</name>
<dbReference type="Proteomes" id="UP000738359">
    <property type="component" value="Unassembled WGS sequence"/>
</dbReference>
<dbReference type="AlphaFoldDB" id="A0A9P6IVN8"/>
<sequence>MVRFKNRYLLFEIIYADTPLGWTSIPAATLSAIEAANQFKGPDQGVFGDTGRNNCRLPPISSKDLIHIFRTSIGDNFGDYGAGITQRGLVLKYFSPHTNIGILRISREEMHIAWGALTFIKELKGRPCIIKVLHTSGTIKHCQLTTIRYDRDRIMFLRNQAQLLNDSQTYTQLGLAFKDSADEVNALEV</sequence>
<dbReference type="GO" id="GO:0000172">
    <property type="term" value="C:ribonuclease MRP complex"/>
    <property type="evidence" value="ECO:0007669"/>
    <property type="project" value="TreeGrafter"/>
</dbReference>
<dbReference type="EC" id="3.1.26.5" evidence="5"/>
<comment type="similarity">
    <text evidence="2 5">Belongs to the eukaryotic/archaeal RNase P protein component 2 family.</text>
</comment>
<dbReference type="OrthoDB" id="24745at2759"/>
<proteinExistence type="inferred from homology"/>
<comment type="catalytic activity">
    <reaction evidence="5">
        <text>Endonucleolytic cleavage of RNA, removing 5'-extranucleotides from tRNA precursor.</text>
        <dbReference type="EC" id="3.1.26.5"/>
    </reaction>
</comment>
<dbReference type="Gene3D" id="3.30.70.3250">
    <property type="entry name" value="Ribonuclease P, Pop5 subunit"/>
    <property type="match status" value="1"/>
</dbReference>
<dbReference type="InterPro" id="IPR038085">
    <property type="entry name" value="Rnp2-like_sf"/>
</dbReference>
<gene>
    <name evidence="6" type="ORF">BGZ70_001765</name>
</gene>
<keyword evidence="4" id="KW-0539">Nucleus</keyword>
<evidence type="ECO:0000256" key="3">
    <source>
        <dbReference type="ARBA" id="ARBA00022694"/>
    </source>
</evidence>
<accession>A0A9P6IVN8</accession>
<evidence type="ECO:0000256" key="5">
    <source>
        <dbReference type="PIRNR" id="PIRNR023803"/>
    </source>
</evidence>
<dbReference type="GO" id="GO:0033204">
    <property type="term" value="F:ribonuclease P RNA binding"/>
    <property type="evidence" value="ECO:0007669"/>
    <property type="project" value="InterPro"/>
</dbReference>
<dbReference type="GO" id="GO:0004526">
    <property type="term" value="F:ribonuclease P activity"/>
    <property type="evidence" value="ECO:0007669"/>
    <property type="project" value="UniProtKB-EC"/>
</dbReference>
<evidence type="ECO:0000256" key="2">
    <source>
        <dbReference type="ARBA" id="ARBA00010800"/>
    </source>
</evidence>
<dbReference type="GO" id="GO:0005730">
    <property type="term" value="C:nucleolus"/>
    <property type="evidence" value="ECO:0007669"/>
    <property type="project" value="TreeGrafter"/>
</dbReference>
<dbReference type="InterPro" id="IPR002759">
    <property type="entry name" value="Pop5/Rpp14/Rnp2-like"/>
</dbReference>
<organism evidence="6 7">
    <name type="scientific">Mortierella alpina</name>
    <name type="common">Oleaginous fungus</name>
    <name type="synonym">Mortierella renispora</name>
    <dbReference type="NCBI Taxonomy" id="64518"/>
    <lineage>
        <taxon>Eukaryota</taxon>
        <taxon>Fungi</taxon>
        <taxon>Fungi incertae sedis</taxon>
        <taxon>Mucoromycota</taxon>
        <taxon>Mortierellomycotina</taxon>
        <taxon>Mortierellomycetes</taxon>
        <taxon>Mortierellales</taxon>
        <taxon>Mortierellaceae</taxon>
        <taxon>Mortierella</taxon>
    </lineage>
</organism>
<keyword evidence="7" id="KW-1185">Reference proteome</keyword>
<evidence type="ECO:0000256" key="1">
    <source>
        <dbReference type="ARBA" id="ARBA00004123"/>
    </source>
</evidence>
<dbReference type="PANTHER" id="PTHR15441:SF2">
    <property type="entry name" value="RIBONUCLEASE P_MRP PROTEIN SUBUNIT POP5"/>
    <property type="match status" value="1"/>
</dbReference>
<evidence type="ECO:0000313" key="6">
    <source>
        <dbReference type="EMBL" id="KAF9949460.1"/>
    </source>
</evidence>
<dbReference type="Pfam" id="PF01900">
    <property type="entry name" value="RNase_P_Rpp14"/>
    <property type="match status" value="1"/>
</dbReference>
<evidence type="ECO:0000313" key="7">
    <source>
        <dbReference type="Proteomes" id="UP000738359"/>
    </source>
</evidence>
<comment type="function">
    <text evidence="5">Component of ribonuclease P, a protein complex that generates mature tRNA molecules by cleaving their 5'-ends.</text>
</comment>
<evidence type="ECO:0000256" key="4">
    <source>
        <dbReference type="ARBA" id="ARBA00023242"/>
    </source>
</evidence>
<dbReference type="GO" id="GO:0001682">
    <property type="term" value="P:tRNA 5'-leader removal"/>
    <property type="evidence" value="ECO:0007669"/>
    <property type="project" value="InterPro"/>
</dbReference>
<dbReference type="EMBL" id="JAAAHY010001406">
    <property type="protein sequence ID" value="KAF9949460.1"/>
    <property type="molecule type" value="Genomic_DNA"/>
</dbReference>
<dbReference type="PIRSF" id="PIRSF023803">
    <property type="entry name" value="Ribonuclease_P_prd"/>
    <property type="match status" value="1"/>
</dbReference>
<protein>
    <recommendedName>
        <fullName evidence="5">Ribonuclease P/MRP protein subunit POP5</fullName>
        <ecNumber evidence="5">3.1.26.5</ecNumber>
    </recommendedName>
</protein>
<comment type="subcellular location">
    <subcellularLocation>
        <location evidence="1">Nucleus</location>
    </subcellularLocation>
</comment>
<dbReference type="PANTHER" id="PTHR15441">
    <property type="entry name" value="RIBONUCLEASE P PROTEIN SUBUNIT P14"/>
    <property type="match status" value="1"/>
</dbReference>
<comment type="caution">
    <text evidence="6">The sequence shown here is derived from an EMBL/GenBank/DDBJ whole genome shotgun (WGS) entry which is preliminary data.</text>
</comment>
<dbReference type="InterPro" id="IPR016819">
    <property type="entry name" value="RNase_P/MRP_POP5"/>
</dbReference>